<dbReference type="PANTHER" id="PTHR40763:SF4">
    <property type="entry name" value="DUF1707 DOMAIN-CONTAINING PROTEIN"/>
    <property type="match status" value="1"/>
</dbReference>
<dbReference type="EMBL" id="JBIAXI010000001">
    <property type="protein sequence ID" value="MFF4771512.1"/>
    <property type="molecule type" value="Genomic_DNA"/>
</dbReference>
<gene>
    <name evidence="2" type="ORF">ACFY05_01485</name>
</gene>
<comment type="caution">
    <text evidence="2">The sequence shown here is derived from an EMBL/GenBank/DDBJ whole genome shotgun (WGS) entry which is preliminary data.</text>
</comment>
<evidence type="ECO:0000259" key="1">
    <source>
        <dbReference type="Pfam" id="PF08044"/>
    </source>
</evidence>
<organism evidence="2 3">
    <name type="scientific">Microtetraspora fusca</name>
    <dbReference type="NCBI Taxonomy" id="1997"/>
    <lineage>
        <taxon>Bacteria</taxon>
        <taxon>Bacillati</taxon>
        <taxon>Actinomycetota</taxon>
        <taxon>Actinomycetes</taxon>
        <taxon>Streptosporangiales</taxon>
        <taxon>Streptosporangiaceae</taxon>
        <taxon>Microtetraspora</taxon>
    </lineage>
</organism>
<dbReference type="PANTHER" id="PTHR40763">
    <property type="entry name" value="MEMBRANE PROTEIN-RELATED"/>
    <property type="match status" value="1"/>
</dbReference>
<dbReference type="Proteomes" id="UP001602119">
    <property type="component" value="Unassembled WGS sequence"/>
</dbReference>
<reference evidence="2 3" key="1">
    <citation type="submission" date="2024-10" db="EMBL/GenBank/DDBJ databases">
        <title>The Natural Products Discovery Center: Release of the First 8490 Sequenced Strains for Exploring Actinobacteria Biosynthetic Diversity.</title>
        <authorList>
            <person name="Kalkreuter E."/>
            <person name="Kautsar S.A."/>
            <person name="Yang D."/>
            <person name="Bader C.D."/>
            <person name="Teijaro C.N."/>
            <person name="Fluegel L."/>
            <person name="Davis C.M."/>
            <person name="Simpson J.R."/>
            <person name="Lauterbach L."/>
            <person name="Steele A.D."/>
            <person name="Gui C."/>
            <person name="Meng S."/>
            <person name="Li G."/>
            <person name="Viehrig K."/>
            <person name="Ye F."/>
            <person name="Su P."/>
            <person name="Kiefer A.F."/>
            <person name="Nichols A."/>
            <person name="Cepeda A.J."/>
            <person name="Yan W."/>
            <person name="Fan B."/>
            <person name="Jiang Y."/>
            <person name="Adhikari A."/>
            <person name="Zheng C.-J."/>
            <person name="Schuster L."/>
            <person name="Cowan T.M."/>
            <person name="Smanski M.J."/>
            <person name="Chevrette M.G."/>
            <person name="De Carvalho L.P.S."/>
            <person name="Shen B."/>
        </authorList>
    </citation>
    <scope>NUCLEOTIDE SEQUENCE [LARGE SCALE GENOMIC DNA]</scope>
    <source>
        <strain evidence="2 3">NPDC001281</strain>
    </source>
</reference>
<dbReference type="InterPro" id="IPR012551">
    <property type="entry name" value="DUF1707_SHOCT-like"/>
</dbReference>
<keyword evidence="3" id="KW-1185">Reference proteome</keyword>
<protein>
    <submittedName>
        <fullName evidence="2">DUF1707 domain-containing protein</fullName>
    </submittedName>
</protein>
<evidence type="ECO:0000313" key="2">
    <source>
        <dbReference type="EMBL" id="MFF4771512.1"/>
    </source>
</evidence>
<accession>A0ABW6UYW5</accession>
<dbReference type="Pfam" id="PF08044">
    <property type="entry name" value="DUF1707"/>
    <property type="match status" value="1"/>
</dbReference>
<sequence length="191" mass="21869">MDEKPDLRAGDRDRDRIAEMLRIALSEGRISVEEMTERLDRVYRARTFPELDAVVDDLPRTHLVTPSGGPDLLRLNSRGFRAIRKTGRWTVPPRLNLDCTWRTAVIDFRQAYCPHPEIAMHVSCHSPFGDIIIRVPVGWQVLSDEMTSGGWIRLLRVHNRPPEPLSPDGVVLRLSGHISGDIWVRYHHDPS</sequence>
<feature type="domain" description="DUF1707" evidence="1">
    <location>
        <begin position="7"/>
        <end position="59"/>
    </location>
</feature>
<proteinExistence type="predicted"/>
<evidence type="ECO:0000313" key="3">
    <source>
        <dbReference type="Proteomes" id="UP001602119"/>
    </source>
</evidence>
<name>A0ABW6UYW5_MICFU</name>
<dbReference type="RefSeq" id="WP_084464738.1">
    <property type="nucleotide sequence ID" value="NZ_BBYK01000074.1"/>
</dbReference>